<dbReference type="RefSeq" id="WP_152306091.1">
    <property type="nucleotide sequence ID" value="NZ_VJZY01000043.1"/>
</dbReference>
<dbReference type="AlphaFoldDB" id="A0A5N5XVC0"/>
<evidence type="ECO:0000313" key="2">
    <source>
        <dbReference type="Proteomes" id="UP000461234"/>
    </source>
</evidence>
<reference evidence="1 2" key="1">
    <citation type="submission" date="2019-10" db="EMBL/GenBank/DDBJ databases">
        <title>Genetic environment of the oxa23 gene and comparative analysis of carbapenem resistant Acinetobacter baumannii isolates belonging to global clone 1, lineage 2 recovered in a burns hospital outbreak in 2012-2013.</title>
        <authorList>
            <person name="Douraghi M."/>
            <person name="Aris P."/>
            <person name="Kenyon J."/>
            <person name="Hamidian M."/>
        </authorList>
    </citation>
    <scope>NUCLEOTIDE SEQUENCE [LARGE SCALE GENOMIC DNA]</scope>
    <source>
        <strain evidence="1 2">ABS103</strain>
    </source>
</reference>
<evidence type="ECO:0000313" key="1">
    <source>
        <dbReference type="EMBL" id="MQR51187.1"/>
    </source>
</evidence>
<dbReference type="EMBL" id="WIOC01000032">
    <property type="protein sequence ID" value="MQR51187.1"/>
    <property type="molecule type" value="Genomic_DNA"/>
</dbReference>
<proteinExistence type="predicted"/>
<name>A0A5N5XVC0_ACIBA</name>
<dbReference type="Proteomes" id="UP000461234">
    <property type="component" value="Unassembled WGS sequence"/>
</dbReference>
<protein>
    <submittedName>
        <fullName evidence="1">Uncharacterized protein</fullName>
    </submittedName>
</protein>
<comment type="caution">
    <text evidence="1">The sequence shown here is derived from an EMBL/GenBank/DDBJ whole genome shotgun (WGS) entry which is preliminary data.</text>
</comment>
<accession>A0A5N5XVC0</accession>
<organism evidence="1 2">
    <name type="scientific">Acinetobacter baumannii</name>
    <dbReference type="NCBI Taxonomy" id="470"/>
    <lineage>
        <taxon>Bacteria</taxon>
        <taxon>Pseudomonadati</taxon>
        <taxon>Pseudomonadota</taxon>
        <taxon>Gammaproteobacteria</taxon>
        <taxon>Moraxellales</taxon>
        <taxon>Moraxellaceae</taxon>
        <taxon>Acinetobacter</taxon>
        <taxon>Acinetobacter calcoaceticus/baumannii complex</taxon>
    </lineage>
</organism>
<gene>
    <name evidence="1" type="ORF">F2P40_17985</name>
</gene>
<sequence>MNNLFFVCSYINKSGEPDESVWCYLESHDGTYICSLTNKTIEQLDSDVKSSMTKYSLDGIVTTKIVSEEDYYKNKYKVNVPIEISKDRFWELLECLPPEKWINNSEYEIFRVMECLAANLYTFCVFHKEKNKYFEVVADRHIDYQKLFLMC</sequence>